<keyword evidence="4 6" id="KW-1133">Transmembrane helix</keyword>
<evidence type="ECO:0000256" key="6">
    <source>
        <dbReference type="SAM" id="Phobius"/>
    </source>
</evidence>
<dbReference type="GO" id="GO:0015347">
    <property type="term" value="F:sodium-independent organic anion transmembrane transporter activity"/>
    <property type="evidence" value="ECO:0007669"/>
    <property type="project" value="TreeGrafter"/>
</dbReference>
<dbReference type="PROSITE" id="PS00282">
    <property type="entry name" value="KAZAL_1"/>
    <property type="match status" value="1"/>
</dbReference>
<dbReference type="InterPro" id="IPR002350">
    <property type="entry name" value="Kazal_dom"/>
</dbReference>
<comment type="subcellular location">
    <subcellularLocation>
        <location evidence="1">Cell membrane</location>
        <topology evidence="1">Multi-pass membrane protein</topology>
    </subcellularLocation>
</comment>
<evidence type="ECO:0000313" key="8">
    <source>
        <dbReference type="EMBL" id="PIK58763.1"/>
    </source>
</evidence>
<gene>
    <name evidence="8" type="ORF">BSL78_04335</name>
</gene>
<dbReference type="Proteomes" id="UP000230750">
    <property type="component" value="Unassembled WGS sequence"/>
</dbReference>
<keyword evidence="5 6" id="KW-0472">Membrane</keyword>
<feature type="domain" description="Kazal-like" evidence="7">
    <location>
        <begin position="84"/>
        <end position="139"/>
    </location>
</feature>
<feature type="transmembrane region" description="Helical" evidence="6">
    <location>
        <begin position="206"/>
        <end position="228"/>
    </location>
</feature>
<feature type="transmembrane region" description="Helical" evidence="6">
    <location>
        <begin position="159"/>
        <end position="185"/>
    </location>
</feature>
<dbReference type="AlphaFoldDB" id="A0A2G8LET7"/>
<evidence type="ECO:0000256" key="5">
    <source>
        <dbReference type="ARBA" id="ARBA00023136"/>
    </source>
</evidence>
<keyword evidence="9" id="KW-1185">Reference proteome</keyword>
<keyword evidence="2" id="KW-1003">Cell membrane</keyword>
<evidence type="ECO:0000256" key="2">
    <source>
        <dbReference type="ARBA" id="ARBA00022475"/>
    </source>
</evidence>
<evidence type="ECO:0000256" key="1">
    <source>
        <dbReference type="ARBA" id="ARBA00004651"/>
    </source>
</evidence>
<comment type="caution">
    <text evidence="8">The sequence shown here is derived from an EMBL/GenBank/DDBJ whole genome shotgun (WGS) entry which is preliminary data.</text>
</comment>
<dbReference type="InterPro" id="IPR004156">
    <property type="entry name" value="OATP"/>
</dbReference>
<dbReference type="PANTHER" id="PTHR11388:SF142">
    <property type="entry name" value="SOLUTE CARRIER ORGANIC ANION TRANSPORTER FAMILY MEMBER 5A1"/>
    <property type="match status" value="1"/>
</dbReference>
<sequence length="284" mass="30569">MAALLTGVIVIPSAICGNIIGGIIVKKLKLQKRGMAIMALTLAFASVITIPFFFFSGCPQKPRAGLSVQYTVDAETMVLALDSPNLDAECNIGCSCPTTYLPVCGSDGITYASPCHAGCTGYHSSDANVTMYTECSCVVQSEEAESTAIHGECPQECSYYFHLAISVVLSSIISLISNPVAMLKIRAVEDRDKSLVMGFTNLMSKILAYIPGPVVWGALIDMSCILFQESCGETGNCLVYNTDQFRNVFYGSLLGLKSLDLILISSALAVIIYQLKQEKAQWYS</sequence>
<dbReference type="Pfam" id="PF03137">
    <property type="entry name" value="OATP"/>
    <property type="match status" value="1"/>
</dbReference>
<feature type="transmembrane region" description="Helical" evidence="6">
    <location>
        <begin position="37"/>
        <end position="55"/>
    </location>
</feature>
<organism evidence="8 9">
    <name type="scientific">Stichopus japonicus</name>
    <name type="common">Sea cucumber</name>
    <dbReference type="NCBI Taxonomy" id="307972"/>
    <lineage>
        <taxon>Eukaryota</taxon>
        <taxon>Metazoa</taxon>
        <taxon>Echinodermata</taxon>
        <taxon>Eleutherozoa</taxon>
        <taxon>Echinozoa</taxon>
        <taxon>Holothuroidea</taxon>
        <taxon>Aspidochirotacea</taxon>
        <taxon>Aspidochirotida</taxon>
        <taxon>Stichopodidae</taxon>
        <taxon>Apostichopus</taxon>
    </lineage>
</organism>
<accession>A0A2G8LET7</accession>
<dbReference type="Gene3D" id="3.30.60.30">
    <property type="match status" value="1"/>
</dbReference>
<evidence type="ECO:0000256" key="4">
    <source>
        <dbReference type="ARBA" id="ARBA00022989"/>
    </source>
</evidence>
<dbReference type="OrthoDB" id="5062115at2759"/>
<evidence type="ECO:0000313" key="9">
    <source>
        <dbReference type="Proteomes" id="UP000230750"/>
    </source>
</evidence>
<dbReference type="EMBL" id="MRZV01000103">
    <property type="protein sequence ID" value="PIK58763.1"/>
    <property type="molecule type" value="Genomic_DNA"/>
</dbReference>
<proteinExistence type="predicted"/>
<dbReference type="GO" id="GO:0043252">
    <property type="term" value="P:sodium-independent organic anion transport"/>
    <property type="evidence" value="ECO:0007669"/>
    <property type="project" value="TreeGrafter"/>
</dbReference>
<dbReference type="PANTHER" id="PTHR11388">
    <property type="entry name" value="ORGANIC ANION TRANSPORTER"/>
    <property type="match status" value="1"/>
</dbReference>
<protein>
    <submittedName>
        <fullName evidence="8">Putative solute carrier organic anion transporter family member 1A4</fullName>
    </submittedName>
</protein>
<feature type="transmembrane region" description="Helical" evidence="6">
    <location>
        <begin position="6"/>
        <end position="25"/>
    </location>
</feature>
<dbReference type="SUPFAM" id="SSF100895">
    <property type="entry name" value="Kazal-type serine protease inhibitors"/>
    <property type="match status" value="1"/>
</dbReference>
<name>A0A2G8LET7_STIJA</name>
<evidence type="ECO:0000256" key="3">
    <source>
        <dbReference type="ARBA" id="ARBA00022692"/>
    </source>
</evidence>
<dbReference type="GO" id="GO:0016323">
    <property type="term" value="C:basolateral plasma membrane"/>
    <property type="evidence" value="ECO:0007669"/>
    <property type="project" value="TreeGrafter"/>
</dbReference>
<keyword evidence="3 6" id="KW-0812">Transmembrane</keyword>
<reference evidence="8 9" key="1">
    <citation type="journal article" date="2017" name="PLoS Biol.">
        <title>The sea cucumber genome provides insights into morphological evolution and visceral regeneration.</title>
        <authorList>
            <person name="Zhang X."/>
            <person name="Sun L."/>
            <person name="Yuan J."/>
            <person name="Sun Y."/>
            <person name="Gao Y."/>
            <person name="Zhang L."/>
            <person name="Li S."/>
            <person name="Dai H."/>
            <person name="Hamel J.F."/>
            <person name="Liu C."/>
            <person name="Yu Y."/>
            <person name="Liu S."/>
            <person name="Lin W."/>
            <person name="Guo K."/>
            <person name="Jin S."/>
            <person name="Xu P."/>
            <person name="Storey K.B."/>
            <person name="Huan P."/>
            <person name="Zhang T."/>
            <person name="Zhou Y."/>
            <person name="Zhang J."/>
            <person name="Lin C."/>
            <person name="Li X."/>
            <person name="Xing L."/>
            <person name="Huo D."/>
            <person name="Sun M."/>
            <person name="Wang L."/>
            <person name="Mercier A."/>
            <person name="Li F."/>
            <person name="Yang H."/>
            <person name="Xiang J."/>
        </authorList>
    </citation>
    <scope>NUCLEOTIDE SEQUENCE [LARGE SCALE GENOMIC DNA]</scope>
    <source>
        <strain evidence="8">Shaxun</strain>
        <tissue evidence="8">Muscle</tissue>
    </source>
</reference>
<dbReference type="Pfam" id="PF07648">
    <property type="entry name" value="Kazal_2"/>
    <property type="match status" value="1"/>
</dbReference>
<dbReference type="PROSITE" id="PS51465">
    <property type="entry name" value="KAZAL_2"/>
    <property type="match status" value="1"/>
</dbReference>
<evidence type="ECO:0000259" key="7">
    <source>
        <dbReference type="PROSITE" id="PS51465"/>
    </source>
</evidence>
<feature type="transmembrane region" description="Helical" evidence="6">
    <location>
        <begin position="248"/>
        <end position="273"/>
    </location>
</feature>
<dbReference type="InterPro" id="IPR036058">
    <property type="entry name" value="Kazal_dom_sf"/>
</dbReference>